<accession>A0ABY3U1Y3</accession>
<dbReference type="EMBL" id="CP092365">
    <property type="protein sequence ID" value="ULN52686.1"/>
    <property type="molecule type" value="Genomic_DNA"/>
</dbReference>
<feature type="transmembrane region" description="Helical" evidence="4">
    <location>
        <begin position="56"/>
        <end position="77"/>
    </location>
</feature>
<comment type="subcellular location">
    <subcellularLocation>
        <location evidence="1">Membrane</location>
    </subcellularLocation>
</comment>
<dbReference type="Proteomes" id="UP001055200">
    <property type="component" value="Chromosome"/>
</dbReference>
<reference evidence="5" key="1">
    <citation type="submission" date="2022-08" db="EMBL/GenBank/DDBJ databases">
        <title>Complete genome sequence of 14 non-tuberculosis mycobacteria type-strains.</title>
        <authorList>
            <person name="Igarashi Y."/>
            <person name="Osugi A."/>
            <person name="Mitarai S."/>
        </authorList>
    </citation>
    <scope>NUCLEOTIDE SEQUENCE</scope>
    <source>
        <strain evidence="5">DSM 45575</strain>
    </source>
</reference>
<keyword evidence="2 4" id="KW-0472">Membrane</keyword>
<sequence length="206" mass="21897">MSTAEPRADADAEAAGEVSASGPQGAESAESAESAEVDPSAWAATRTAGPRRGLRVAGAVLLAVLLAVAAVEGWFLFAHHRVEVAASDAMEAAQDFTVKLATIDPEAIDQNQADVLDGSTGRFRDLYSESLEGLRTVLIENEASAHGRVVEAAVKSASTDTVEVMLFVDQSVRNKELPQPQMDRSRIVLTMEKVDGRWLASDIEHP</sequence>
<dbReference type="PANTHER" id="PTHR37042">
    <property type="entry name" value="OUTER MEMBRANE PROTEIN RV1973"/>
    <property type="match status" value="1"/>
</dbReference>
<keyword evidence="4" id="KW-1133">Transmembrane helix</keyword>
<evidence type="ECO:0000256" key="4">
    <source>
        <dbReference type="SAM" id="Phobius"/>
    </source>
</evidence>
<dbReference type="PANTHER" id="PTHR37042:SF4">
    <property type="entry name" value="OUTER MEMBRANE PROTEIN RV1973"/>
    <property type="match status" value="1"/>
</dbReference>
<organism evidence="5 6">
    <name type="scientific">Mycolicibacillus parakoreensis</name>
    <dbReference type="NCBI Taxonomy" id="1069221"/>
    <lineage>
        <taxon>Bacteria</taxon>
        <taxon>Bacillati</taxon>
        <taxon>Actinomycetota</taxon>
        <taxon>Actinomycetes</taxon>
        <taxon>Mycobacteriales</taxon>
        <taxon>Mycobacteriaceae</taxon>
        <taxon>Mycolicibacillus</taxon>
    </lineage>
</organism>
<name>A0ABY3U1Y3_9MYCO</name>
<protein>
    <submittedName>
        <fullName evidence="5">Mce protein</fullName>
    </submittedName>
</protein>
<evidence type="ECO:0000313" key="6">
    <source>
        <dbReference type="Proteomes" id="UP001055200"/>
    </source>
</evidence>
<evidence type="ECO:0000256" key="1">
    <source>
        <dbReference type="ARBA" id="ARBA00004370"/>
    </source>
</evidence>
<feature type="compositionally biased region" description="Basic and acidic residues" evidence="3">
    <location>
        <begin position="1"/>
        <end position="10"/>
    </location>
</feature>
<keyword evidence="4" id="KW-0812">Transmembrane</keyword>
<feature type="compositionally biased region" description="Low complexity" evidence="3">
    <location>
        <begin position="13"/>
        <end position="41"/>
    </location>
</feature>
<keyword evidence="6" id="KW-1185">Reference proteome</keyword>
<proteinExistence type="predicted"/>
<dbReference type="RefSeq" id="WP_240170958.1">
    <property type="nucleotide sequence ID" value="NZ_CP092365.1"/>
</dbReference>
<gene>
    <name evidence="5" type="ORF">MIU77_17955</name>
</gene>
<feature type="region of interest" description="Disordered" evidence="3">
    <location>
        <begin position="1"/>
        <end position="41"/>
    </location>
</feature>
<evidence type="ECO:0000313" key="5">
    <source>
        <dbReference type="EMBL" id="ULN52686.1"/>
    </source>
</evidence>
<evidence type="ECO:0000256" key="3">
    <source>
        <dbReference type="SAM" id="MobiDB-lite"/>
    </source>
</evidence>
<evidence type="ECO:0000256" key="2">
    <source>
        <dbReference type="ARBA" id="ARBA00023136"/>
    </source>
</evidence>